<keyword evidence="6" id="KW-1185">Reference proteome</keyword>
<sequence>METDKMSTASSVGAAERRPLLQALVIERRILFACTILVGLCTFVWIAAVCTEKWYHIEGGSGIYLATRGGYFLYSDSGIWEMCRHVFYPHESPAMKHNTSAHTTPRPFDITGMKGDTVKNCTNYLSTPTMKNGKPVDPAYDIDVANYVRTTISFAIISLFVMAMGCGFSVYTFRNPRYMFKRLAAGIHFISTSCTFVVVQVMMSAVDHMKKNLKYIYPHPAYHYFHISFFLAWFVVLVNLFAAASFLWYSRKRKGDKAATDELAMADEPTIIGR</sequence>
<dbReference type="PANTHER" id="PTHR10671:SF110">
    <property type="entry name" value="FI18012P1"/>
    <property type="match status" value="1"/>
</dbReference>
<dbReference type="OrthoDB" id="5917530at2759"/>
<feature type="transmembrane region" description="Helical" evidence="5">
    <location>
        <begin position="223"/>
        <end position="249"/>
    </location>
</feature>
<accession>A0A6J1NJX9</accession>
<evidence type="ECO:0000313" key="6">
    <source>
        <dbReference type="Proteomes" id="UP001652582"/>
    </source>
</evidence>
<dbReference type="RefSeq" id="XP_023943446.1">
    <property type="nucleotide sequence ID" value="XM_024087678.2"/>
</dbReference>
<dbReference type="AlphaFoldDB" id="A0A6J1NJX9"/>
<dbReference type="GeneID" id="112049683"/>
<evidence type="ECO:0000256" key="4">
    <source>
        <dbReference type="ARBA" id="ARBA00023136"/>
    </source>
</evidence>
<evidence type="ECO:0000256" key="2">
    <source>
        <dbReference type="ARBA" id="ARBA00022692"/>
    </source>
</evidence>
<organism evidence="6 7">
    <name type="scientific">Bicyclus anynana</name>
    <name type="common">Squinting bush brown butterfly</name>
    <dbReference type="NCBI Taxonomy" id="110368"/>
    <lineage>
        <taxon>Eukaryota</taxon>
        <taxon>Metazoa</taxon>
        <taxon>Ecdysozoa</taxon>
        <taxon>Arthropoda</taxon>
        <taxon>Hexapoda</taxon>
        <taxon>Insecta</taxon>
        <taxon>Pterygota</taxon>
        <taxon>Neoptera</taxon>
        <taxon>Endopterygota</taxon>
        <taxon>Lepidoptera</taxon>
        <taxon>Glossata</taxon>
        <taxon>Ditrysia</taxon>
        <taxon>Papilionoidea</taxon>
        <taxon>Nymphalidae</taxon>
        <taxon>Satyrinae</taxon>
        <taxon>Satyrini</taxon>
        <taxon>Mycalesina</taxon>
        <taxon>Bicyclus</taxon>
    </lineage>
</organism>
<feature type="transmembrane region" description="Helical" evidence="5">
    <location>
        <begin position="30"/>
        <end position="48"/>
    </location>
</feature>
<evidence type="ECO:0000256" key="5">
    <source>
        <dbReference type="SAM" id="Phobius"/>
    </source>
</evidence>
<feature type="transmembrane region" description="Helical" evidence="5">
    <location>
        <begin position="183"/>
        <end position="203"/>
    </location>
</feature>
<evidence type="ECO:0000256" key="1">
    <source>
        <dbReference type="ARBA" id="ARBA00004141"/>
    </source>
</evidence>
<comment type="subcellular location">
    <subcellularLocation>
        <location evidence="1">Membrane</location>
        <topology evidence="1">Multi-pass membrane protein</topology>
    </subcellularLocation>
</comment>
<keyword evidence="3 5" id="KW-1133">Transmembrane helix</keyword>
<feature type="transmembrane region" description="Helical" evidence="5">
    <location>
        <begin position="152"/>
        <end position="171"/>
    </location>
</feature>
<dbReference type="InterPro" id="IPR004031">
    <property type="entry name" value="PMP22/EMP/MP20/Claudin"/>
</dbReference>
<evidence type="ECO:0000313" key="7">
    <source>
        <dbReference type="RefSeq" id="XP_023943446.1"/>
    </source>
</evidence>
<dbReference type="Proteomes" id="UP001652582">
    <property type="component" value="Chromosome 11"/>
</dbReference>
<proteinExistence type="predicted"/>
<name>A0A6J1NJX9_BICAN</name>
<keyword evidence="4 5" id="KW-0472">Membrane</keyword>
<gene>
    <name evidence="7" type="primary">LOC112049683</name>
</gene>
<evidence type="ECO:0000256" key="3">
    <source>
        <dbReference type="ARBA" id="ARBA00022989"/>
    </source>
</evidence>
<dbReference type="Gene3D" id="1.20.140.150">
    <property type="match status" value="1"/>
</dbReference>
<dbReference type="InterPro" id="IPR050579">
    <property type="entry name" value="PMP-22/EMP/MP20-like"/>
</dbReference>
<reference evidence="7" key="1">
    <citation type="submission" date="2025-08" db="UniProtKB">
        <authorList>
            <consortium name="RefSeq"/>
        </authorList>
    </citation>
    <scope>IDENTIFICATION</scope>
</reference>
<dbReference type="GO" id="GO:0005886">
    <property type="term" value="C:plasma membrane"/>
    <property type="evidence" value="ECO:0007669"/>
    <property type="project" value="TreeGrafter"/>
</dbReference>
<protein>
    <submittedName>
        <fullName evidence="7">Uncharacterized protein LOC112049683</fullName>
    </submittedName>
</protein>
<dbReference type="PANTHER" id="PTHR10671">
    <property type="entry name" value="EPITHELIAL MEMBRANE PROTEIN-RELATED"/>
    <property type="match status" value="1"/>
</dbReference>
<keyword evidence="2 5" id="KW-0812">Transmembrane</keyword>
<dbReference type="KEGG" id="bany:112049683"/>
<dbReference type="Pfam" id="PF13903">
    <property type="entry name" value="Claudin_2"/>
    <property type="match status" value="1"/>
</dbReference>